<feature type="domain" description="Glycosyl transferase family 1" evidence="13">
    <location>
        <begin position="220"/>
        <end position="297"/>
    </location>
</feature>
<evidence type="ECO:0000256" key="5">
    <source>
        <dbReference type="ARBA" id="ARBA00022679"/>
    </source>
</evidence>
<evidence type="ECO:0000256" key="1">
    <source>
        <dbReference type="ARBA" id="ARBA00003142"/>
    </source>
</evidence>
<evidence type="ECO:0000256" key="10">
    <source>
        <dbReference type="ARBA" id="ARBA00045103"/>
    </source>
</evidence>
<keyword evidence="5 12" id="KW-0808">Transferase</keyword>
<dbReference type="Proteomes" id="UP000799439">
    <property type="component" value="Unassembled WGS sequence"/>
</dbReference>
<evidence type="ECO:0000313" key="15">
    <source>
        <dbReference type="EMBL" id="KAF2149034.1"/>
    </source>
</evidence>
<evidence type="ECO:0000256" key="8">
    <source>
        <dbReference type="ARBA" id="ARBA00022989"/>
    </source>
</evidence>
<keyword evidence="9 12" id="KW-0472">Membrane</keyword>
<accession>A0A9P4IUL1</accession>
<dbReference type="SUPFAM" id="SSF53756">
    <property type="entry name" value="UDP-Glycosyltransferase/glycogen phosphorylase"/>
    <property type="match status" value="1"/>
</dbReference>
<dbReference type="Gene3D" id="3.40.50.2000">
    <property type="entry name" value="Glycogen Phosphorylase B"/>
    <property type="match status" value="2"/>
</dbReference>
<evidence type="ECO:0000313" key="16">
    <source>
        <dbReference type="Proteomes" id="UP000799439"/>
    </source>
</evidence>
<reference evidence="15" key="1">
    <citation type="journal article" date="2020" name="Stud. Mycol.">
        <title>101 Dothideomycetes genomes: a test case for predicting lifestyles and emergence of pathogens.</title>
        <authorList>
            <person name="Haridas S."/>
            <person name="Albert R."/>
            <person name="Binder M."/>
            <person name="Bloem J."/>
            <person name="Labutti K."/>
            <person name="Salamov A."/>
            <person name="Andreopoulos B."/>
            <person name="Baker S."/>
            <person name="Barry K."/>
            <person name="Bills G."/>
            <person name="Bluhm B."/>
            <person name="Cannon C."/>
            <person name="Castanera R."/>
            <person name="Culley D."/>
            <person name="Daum C."/>
            <person name="Ezra D."/>
            <person name="Gonzalez J."/>
            <person name="Henrissat B."/>
            <person name="Kuo A."/>
            <person name="Liang C."/>
            <person name="Lipzen A."/>
            <person name="Lutzoni F."/>
            <person name="Magnuson J."/>
            <person name="Mondo S."/>
            <person name="Nolan M."/>
            <person name="Ohm R."/>
            <person name="Pangilinan J."/>
            <person name="Park H.-J."/>
            <person name="Ramirez L."/>
            <person name="Alfaro M."/>
            <person name="Sun H."/>
            <person name="Tritt A."/>
            <person name="Yoshinaga Y."/>
            <person name="Zwiers L.-H."/>
            <person name="Turgeon B."/>
            <person name="Goodwin S."/>
            <person name="Spatafora J."/>
            <person name="Crous P."/>
            <person name="Grigoriev I."/>
        </authorList>
    </citation>
    <scope>NUCLEOTIDE SEQUENCE</scope>
    <source>
        <strain evidence="15">CBS 260.36</strain>
    </source>
</reference>
<proteinExistence type="inferred from homology"/>
<name>A0A9P4IUL1_9PEZI</name>
<evidence type="ECO:0000259" key="13">
    <source>
        <dbReference type="Pfam" id="PF00534"/>
    </source>
</evidence>
<feature type="domain" description="Glycosyl transferase family 1" evidence="13">
    <location>
        <begin position="307"/>
        <end position="412"/>
    </location>
</feature>
<dbReference type="EC" id="2.4.1.257" evidence="12"/>
<keyword evidence="16" id="KW-1185">Reference proteome</keyword>
<dbReference type="PANTHER" id="PTHR45918">
    <property type="entry name" value="ALPHA-1,3/1,6-MANNOSYLTRANSFERASE ALG2"/>
    <property type="match status" value="1"/>
</dbReference>
<feature type="transmembrane region" description="Helical" evidence="12">
    <location>
        <begin position="443"/>
        <end position="465"/>
    </location>
</feature>
<comment type="pathway">
    <text evidence="3 12">Protein modification; protein glycosylation.</text>
</comment>
<feature type="domain" description="Glycosyltransferase subfamily 4-like N-terminal" evidence="14">
    <location>
        <begin position="26"/>
        <end position="214"/>
    </location>
</feature>
<dbReference type="InterPro" id="IPR028098">
    <property type="entry name" value="Glyco_trans_4-like_N"/>
</dbReference>
<evidence type="ECO:0000256" key="6">
    <source>
        <dbReference type="ARBA" id="ARBA00022692"/>
    </source>
</evidence>
<dbReference type="GO" id="GO:0102704">
    <property type="term" value="F:GDP-Man:Man(2)GlcNAc(2)-PP-Dol alpha-1,6-mannosyltransferase activity"/>
    <property type="evidence" value="ECO:0007669"/>
    <property type="project" value="UniProtKB-UniRule"/>
</dbReference>
<keyword evidence="7 12" id="KW-0256">Endoplasmic reticulum</keyword>
<gene>
    <name evidence="15" type="ORF">K461DRAFT_231660</name>
</gene>
<protein>
    <recommendedName>
        <fullName evidence="12">Alpha-1,3/1,6-mannosyltransferase ALG2</fullName>
        <ecNumber evidence="12">2.4.1.132</ecNumber>
        <ecNumber evidence="12">2.4.1.257</ecNumber>
    </recommendedName>
    <alternativeName>
        <fullName evidence="12">GDP-Man:Man(1)GlcNAc(2)-PP-Dol alpha-1,3-mannosyltransferase</fullName>
    </alternativeName>
</protein>
<dbReference type="InterPro" id="IPR027054">
    <property type="entry name" value="ALG2"/>
</dbReference>
<sequence>MSQSQAATSGAASQKRVVFLHPDLGIGGAERLVVDAAVGLQSLGCKVTIFTSHCDPNHCFTEARDGTLDVRVRGNTIIPPSIGGRFAIFCAIARQLHLIFSIAIFTNELNALTPTHFFIDQLSAGVPLLRILSSNTKILFYCHFPDKLLAQQSVGLFRLVKAIYRIPFNWLESWSTSCGDDIVVNSKFTGGVVKAVFPKLRSRKLKVVYPCVDTTGHTKSKQRLWPSLRTMFLSINRFERKKGIDLAIRAYSKMRQGERDGSLLVLAGGYDPRLAENVKYLEELQQLADSLGLKHQTLQGQAKLPSLDTEVSVLFLPSIPDALKQSLLDTATLLIYTPRNEHFGIVPLEAMLNEVPVLAADEGGPVETVVDGATGWLRNVTKVDDWSEIMRLVINLQQSDQSRLVKMGEAGKSRVEDMFSKQEMAARLEDILERLQTAQRPAVFNPFVVTAVLITGFAVVMGLILTKALFFVIQKEAESTAYYKAQRGL</sequence>
<dbReference type="CDD" id="cd03805">
    <property type="entry name" value="GT4_ALG2-like"/>
    <property type="match status" value="1"/>
</dbReference>
<evidence type="ECO:0000256" key="12">
    <source>
        <dbReference type="RuleBase" id="RU367136"/>
    </source>
</evidence>
<evidence type="ECO:0000256" key="2">
    <source>
        <dbReference type="ARBA" id="ARBA00004586"/>
    </source>
</evidence>
<dbReference type="EC" id="2.4.1.132" evidence="12"/>
<dbReference type="InterPro" id="IPR001296">
    <property type="entry name" value="Glyco_trans_1"/>
</dbReference>
<organism evidence="15 16">
    <name type="scientific">Myriangium duriaei CBS 260.36</name>
    <dbReference type="NCBI Taxonomy" id="1168546"/>
    <lineage>
        <taxon>Eukaryota</taxon>
        <taxon>Fungi</taxon>
        <taxon>Dikarya</taxon>
        <taxon>Ascomycota</taxon>
        <taxon>Pezizomycotina</taxon>
        <taxon>Dothideomycetes</taxon>
        <taxon>Dothideomycetidae</taxon>
        <taxon>Myriangiales</taxon>
        <taxon>Myriangiaceae</taxon>
        <taxon>Myriangium</taxon>
    </lineage>
</organism>
<keyword evidence="4 12" id="KW-0328">Glycosyltransferase</keyword>
<comment type="function">
    <text evidence="1 12">Mannosylates Man(2)GlcNAc(2)-dolichol diphosphate and Man(1)GlcNAc(2)-dolichol diphosphate to form Man(3)GlcNAc(2)-dolichol diphosphate.</text>
</comment>
<evidence type="ECO:0000256" key="9">
    <source>
        <dbReference type="ARBA" id="ARBA00023136"/>
    </source>
</evidence>
<dbReference type="GO" id="GO:0005789">
    <property type="term" value="C:endoplasmic reticulum membrane"/>
    <property type="evidence" value="ECO:0007669"/>
    <property type="project" value="UniProtKB-SubCell"/>
</dbReference>
<dbReference type="PANTHER" id="PTHR45918:SF1">
    <property type="entry name" value="ALPHA-1,3_1,6-MANNOSYLTRANSFERASE ALG2"/>
    <property type="match status" value="1"/>
</dbReference>
<comment type="catalytic activity">
    <reaction evidence="10 12">
        <text>a beta-D-Man-(1-&gt;4)-beta-D-GlcNAc-(1-&gt;4)-alpha-D-GlcNAc-diphospho-di-trans,poly-cis-dolichol + GDP-alpha-D-mannose = an alpha-D-Man-(1-&gt;3)-beta-D-Man-(1-&gt;4)-beta-D-GlcNAc-(1-&gt;4)-alpha-D-GlcNAc-diphospho-di-trans,poly-cis-dolichol + GDP + H(+)</text>
        <dbReference type="Rhea" id="RHEA:29515"/>
        <dbReference type="Rhea" id="RHEA-COMP:19511"/>
        <dbReference type="Rhea" id="RHEA-COMP:19513"/>
        <dbReference type="ChEBI" id="CHEBI:15378"/>
        <dbReference type="ChEBI" id="CHEBI:57527"/>
        <dbReference type="ChEBI" id="CHEBI:58189"/>
        <dbReference type="ChEBI" id="CHEBI:58472"/>
        <dbReference type="ChEBI" id="CHEBI:132510"/>
        <dbReference type="EC" id="2.4.1.132"/>
    </reaction>
    <physiologicalReaction direction="left-to-right" evidence="10 12">
        <dbReference type="Rhea" id="RHEA:29516"/>
    </physiologicalReaction>
</comment>
<dbReference type="Pfam" id="PF13439">
    <property type="entry name" value="Glyco_transf_4"/>
    <property type="match status" value="1"/>
</dbReference>
<comment type="similarity">
    <text evidence="12">Belongs to the glycosyltransferase group 1 family.</text>
</comment>
<comment type="catalytic activity">
    <reaction evidence="11 12">
        <text>an alpha-D-Man-(1-&gt;3)-beta-D-Man-(1-&gt;4)-beta-D-GlcNAc-(1-&gt;4)-alpha-D-GlcNAc-diphospho-di-trans,poly-cis-dolichol + GDP-alpha-D-mannose = an alpha-D-Man-(1-&gt;3)-[alpha-D-Man-(1-&gt;6)]-beta-D-Man-(1-&gt;4)-beta-D-GlcNAc-(1-&gt;4)-alpha-D-GlcNAc-diphospho-di-trans,poly-cis-dolichol + GDP + H(+)</text>
        <dbReference type="Rhea" id="RHEA:29519"/>
        <dbReference type="Rhea" id="RHEA-COMP:19513"/>
        <dbReference type="Rhea" id="RHEA-COMP:19515"/>
        <dbReference type="ChEBI" id="CHEBI:15378"/>
        <dbReference type="ChEBI" id="CHEBI:57527"/>
        <dbReference type="ChEBI" id="CHEBI:58189"/>
        <dbReference type="ChEBI" id="CHEBI:132510"/>
        <dbReference type="ChEBI" id="CHEBI:132511"/>
        <dbReference type="EC" id="2.4.1.257"/>
    </reaction>
    <physiologicalReaction direction="left-to-right" evidence="11 12">
        <dbReference type="Rhea" id="RHEA:29520"/>
    </physiologicalReaction>
</comment>
<keyword evidence="6 12" id="KW-0812">Transmembrane</keyword>
<evidence type="ECO:0000256" key="3">
    <source>
        <dbReference type="ARBA" id="ARBA00004922"/>
    </source>
</evidence>
<evidence type="ECO:0000256" key="4">
    <source>
        <dbReference type="ARBA" id="ARBA00022676"/>
    </source>
</evidence>
<dbReference type="AlphaFoldDB" id="A0A9P4IUL1"/>
<evidence type="ECO:0000256" key="7">
    <source>
        <dbReference type="ARBA" id="ARBA00022824"/>
    </source>
</evidence>
<evidence type="ECO:0000259" key="14">
    <source>
        <dbReference type="Pfam" id="PF13439"/>
    </source>
</evidence>
<evidence type="ECO:0000256" key="11">
    <source>
        <dbReference type="ARBA" id="ARBA00045104"/>
    </source>
</evidence>
<dbReference type="Pfam" id="PF00534">
    <property type="entry name" value="Glycos_transf_1"/>
    <property type="match status" value="2"/>
</dbReference>
<keyword evidence="8 12" id="KW-1133">Transmembrane helix</keyword>
<dbReference type="OrthoDB" id="448893at2759"/>
<comment type="subcellular location">
    <subcellularLocation>
        <location evidence="2 12">Endoplasmic reticulum membrane</location>
    </subcellularLocation>
</comment>
<comment type="caution">
    <text evidence="15">The sequence shown here is derived from an EMBL/GenBank/DDBJ whole genome shotgun (WGS) entry which is preliminary data.</text>
</comment>
<dbReference type="EMBL" id="ML996092">
    <property type="protein sequence ID" value="KAF2149034.1"/>
    <property type="molecule type" value="Genomic_DNA"/>
</dbReference>
<dbReference type="GO" id="GO:0004378">
    <property type="term" value="F:GDP-Man:Man(1)GlcNAc(2)-PP-Dol alpha-1,3-mannosyltransferase activity"/>
    <property type="evidence" value="ECO:0007669"/>
    <property type="project" value="UniProtKB-UniRule"/>
</dbReference>